<evidence type="ECO:0000256" key="3">
    <source>
        <dbReference type="ARBA" id="ARBA00023125"/>
    </source>
</evidence>
<dbReference type="InterPro" id="IPR000847">
    <property type="entry name" value="LysR_HTH_N"/>
</dbReference>
<dbReference type="InterPro" id="IPR058163">
    <property type="entry name" value="LysR-type_TF_proteobact-type"/>
</dbReference>
<protein>
    <submittedName>
        <fullName evidence="7">LysR family transcriptional regulator</fullName>
    </submittedName>
</protein>
<dbReference type="Pfam" id="PF00126">
    <property type="entry name" value="HTH_1"/>
    <property type="match status" value="1"/>
</dbReference>
<dbReference type="GO" id="GO:0006351">
    <property type="term" value="P:DNA-templated transcription"/>
    <property type="evidence" value="ECO:0007669"/>
    <property type="project" value="TreeGrafter"/>
</dbReference>
<dbReference type="InterPro" id="IPR005119">
    <property type="entry name" value="LysR_subst-bd"/>
</dbReference>
<dbReference type="PANTHER" id="PTHR30537">
    <property type="entry name" value="HTH-TYPE TRANSCRIPTIONAL REGULATOR"/>
    <property type="match status" value="1"/>
</dbReference>
<dbReference type="PANTHER" id="PTHR30537:SF70">
    <property type="entry name" value="HTH-TYPE TRANSCRIPTIONAL ACTIVATOR AMPR"/>
    <property type="match status" value="1"/>
</dbReference>
<dbReference type="InterPro" id="IPR036390">
    <property type="entry name" value="WH_DNA-bd_sf"/>
</dbReference>
<dbReference type="GO" id="GO:0043565">
    <property type="term" value="F:sequence-specific DNA binding"/>
    <property type="evidence" value="ECO:0007669"/>
    <property type="project" value="TreeGrafter"/>
</dbReference>
<evidence type="ECO:0000313" key="7">
    <source>
        <dbReference type="EMBL" id="RQH02188.1"/>
    </source>
</evidence>
<dbReference type="SUPFAM" id="SSF53850">
    <property type="entry name" value="Periplasmic binding protein-like II"/>
    <property type="match status" value="1"/>
</dbReference>
<feature type="domain" description="HTH lysR-type" evidence="6">
    <location>
        <begin position="5"/>
        <end position="62"/>
    </location>
</feature>
<comment type="similarity">
    <text evidence="1">Belongs to the LysR transcriptional regulatory family.</text>
</comment>
<dbReference type="OrthoDB" id="8591238at2"/>
<evidence type="ECO:0000313" key="8">
    <source>
        <dbReference type="Proteomes" id="UP000272778"/>
    </source>
</evidence>
<evidence type="ECO:0000256" key="5">
    <source>
        <dbReference type="ARBA" id="ARBA00023163"/>
    </source>
</evidence>
<dbReference type="PROSITE" id="PS50931">
    <property type="entry name" value="HTH_LYSR"/>
    <property type="match status" value="1"/>
</dbReference>
<evidence type="ECO:0000259" key="6">
    <source>
        <dbReference type="PROSITE" id="PS50931"/>
    </source>
</evidence>
<dbReference type="Gene3D" id="1.10.10.10">
    <property type="entry name" value="Winged helix-like DNA-binding domain superfamily/Winged helix DNA-binding domain"/>
    <property type="match status" value="1"/>
</dbReference>
<proteinExistence type="inferred from homology"/>
<dbReference type="InterPro" id="IPR036388">
    <property type="entry name" value="WH-like_DNA-bd_sf"/>
</dbReference>
<dbReference type="Gene3D" id="3.40.190.10">
    <property type="entry name" value="Periplasmic binding protein-like II"/>
    <property type="match status" value="2"/>
</dbReference>
<keyword evidence="3" id="KW-0238">DNA-binding</keyword>
<reference evidence="7 8" key="1">
    <citation type="submission" date="2018-11" db="EMBL/GenBank/DDBJ databases">
        <title>Paraburkholderia sp. DHOA04, isolated from soil.</title>
        <authorList>
            <person name="Gao Z.-H."/>
            <person name="Qiu L.-H."/>
            <person name="Fu J.-C."/>
        </authorList>
    </citation>
    <scope>NUCLEOTIDE SEQUENCE [LARGE SCALE GENOMIC DNA]</scope>
    <source>
        <strain evidence="7 8">DHOA04</strain>
    </source>
</reference>
<comment type="caution">
    <text evidence="7">The sequence shown here is derived from an EMBL/GenBank/DDBJ whole genome shotgun (WGS) entry which is preliminary data.</text>
</comment>
<dbReference type="PRINTS" id="PR00039">
    <property type="entry name" value="HTHLYSR"/>
</dbReference>
<organism evidence="7 8">
    <name type="scientific">Paraburkholderia dinghuensis</name>
    <dbReference type="NCBI Taxonomy" id="2305225"/>
    <lineage>
        <taxon>Bacteria</taxon>
        <taxon>Pseudomonadati</taxon>
        <taxon>Pseudomonadota</taxon>
        <taxon>Betaproteobacteria</taxon>
        <taxon>Burkholderiales</taxon>
        <taxon>Burkholderiaceae</taxon>
        <taxon>Paraburkholderia</taxon>
    </lineage>
</organism>
<gene>
    <name evidence="7" type="ORF">D1Y85_22155</name>
</gene>
<keyword evidence="8" id="KW-1185">Reference proteome</keyword>
<dbReference type="Pfam" id="PF03466">
    <property type="entry name" value="LysR_substrate"/>
    <property type="match status" value="1"/>
</dbReference>
<evidence type="ECO:0000256" key="2">
    <source>
        <dbReference type="ARBA" id="ARBA00023015"/>
    </source>
</evidence>
<dbReference type="SUPFAM" id="SSF46785">
    <property type="entry name" value="Winged helix' DNA-binding domain"/>
    <property type="match status" value="1"/>
</dbReference>
<keyword evidence="2" id="KW-0805">Transcription regulation</keyword>
<dbReference type="AlphaFoldDB" id="A0A3N6MGP2"/>
<dbReference type="GO" id="GO:0003700">
    <property type="term" value="F:DNA-binding transcription factor activity"/>
    <property type="evidence" value="ECO:0007669"/>
    <property type="project" value="InterPro"/>
</dbReference>
<keyword evidence="4" id="KW-0010">Activator</keyword>
<name>A0A3N6MGP2_9BURK</name>
<dbReference type="RefSeq" id="WP_124153222.1">
    <property type="nucleotide sequence ID" value="NZ_RQIS01000019.1"/>
</dbReference>
<accession>A0A3N6MGP2</accession>
<dbReference type="EMBL" id="RQIS01000019">
    <property type="protein sequence ID" value="RQH02188.1"/>
    <property type="molecule type" value="Genomic_DNA"/>
</dbReference>
<dbReference type="Proteomes" id="UP000272778">
    <property type="component" value="Unassembled WGS sequence"/>
</dbReference>
<evidence type="ECO:0000256" key="4">
    <source>
        <dbReference type="ARBA" id="ARBA00023159"/>
    </source>
</evidence>
<evidence type="ECO:0000256" key="1">
    <source>
        <dbReference type="ARBA" id="ARBA00009437"/>
    </source>
</evidence>
<keyword evidence="5" id="KW-0804">Transcription</keyword>
<sequence>MRPHLPLNALRAFEASARHLNFRLAGLELKVTQAAVSQQVRMLEERLGTPLFKRLPRGLGMTDEARALLPVLTDAFNRIEAVVRQFEGGRVREVLTIGVVGTFAVGWLMPRLKSFNECHPFIELRLLTNNNLVDLAAEGLDFAIRFGDGSWPATDNVWLMDAPLTVLCAPEVAKRLATPADLGKETLLRSYREDEWPLWFAAAGIEPWPVNGPVFDSSRLMVEAAMQEAGIALAPSAMFAREIHQRLLVQPFAAEVQIGAYWLASLKSRALSPAMAAFREWVSGEADASRRVRQSAGTP</sequence>